<dbReference type="RefSeq" id="WP_338363806.1">
    <property type="nucleotide sequence ID" value="NZ_CAWVOK010000014.1"/>
</dbReference>
<reference evidence="1 2" key="1">
    <citation type="submission" date="2024-01" db="EMBL/GenBank/DDBJ databases">
        <authorList>
            <person name="Kunselman E."/>
        </authorList>
    </citation>
    <scope>NUCLEOTIDE SEQUENCE [LARGE SCALE GENOMIC DNA]</scope>
    <source>
        <strain evidence="1">2 abalone samples</strain>
    </source>
</reference>
<sequence>MTNKNIIALAFSPKETAILIAIGKTKVFELIKNKELKSIKIGARRLTILAAIKNYITQLEVSND</sequence>
<name>A0ABM9N7U2_9RICK</name>
<proteinExistence type="predicted"/>
<dbReference type="Proteomes" id="UP001314181">
    <property type="component" value="Unassembled WGS sequence"/>
</dbReference>
<gene>
    <name evidence="1" type="ORF">CAXC1_220055</name>
</gene>
<keyword evidence="2" id="KW-1185">Reference proteome</keyword>
<dbReference type="EMBL" id="CAWVOK010000014">
    <property type="protein sequence ID" value="CAK8162772.1"/>
    <property type="molecule type" value="Genomic_DNA"/>
</dbReference>
<comment type="caution">
    <text evidence="1">The sequence shown here is derived from an EMBL/GenBank/DDBJ whole genome shotgun (WGS) entry which is preliminary data.</text>
</comment>
<protein>
    <submittedName>
        <fullName evidence="1">Helix-turn-helix domain protein</fullName>
    </submittedName>
</protein>
<evidence type="ECO:0000313" key="2">
    <source>
        <dbReference type="Proteomes" id="UP001314181"/>
    </source>
</evidence>
<organism evidence="1 2">
    <name type="scientific">Candidatus Xenohaliotis californiensis</name>
    <dbReference type="NCBI Taxonomy" id="84677"/>
    <lineage>
        <taxon>Bacteria</taxon>
        <taxon>Pseudomonadati</taxon>
        <taxon>Pseudomonadota</taxon>
        <taxon>Alphaproteobacteria</taxon>
        <taxon>Rickettsiales</taxon>
        <taxon>Anaplasmataceae</taxon>
        <taxon>Candidatus Xenohaliotis</taxon>
    </lineage>
</organism>
<accession>A0ABM9N7U2</accession>
<evidence type="ECO:0000313" key="1">
    <source>
        <dbReference type="EMBL" id="CAK8162772.1"/>
    </source>
</evidence>